<accession>A0A7S1Y5L3</accession>
<protein>
    <submittedName>
        <fullName evidence="2">Uncharacterized protein</fullName>
    </submittedName>
</protein>
<organism evidence="2">
    <name type="scientific">Grammatophora oceanica</name>
    <dbReference type="NCBI Taxonomy" id="210454"/>
    <lineage>
        <taxon>Eukaryota</taxon>
        <taxon>Sar</taxon>
        <taxon>Stramenopiles</taxon>
        <taxon>Ochrophyta</taxon>
        <taxon>Bacillariophyta</taxon>
        <taxon>Fragilariophyceae</taxon>
        <taxon>Fragilariophycidae</taxon>
        <taxon>Rhabdonematales</taxon>
        <taxon>Grammatophoraceae</taxon>
        <taxon>Grammatophora</taxon>
    </lineage>
</organism>
<gene>
    <name evidence="2" type="ORF">GOCE00092_LOCUS7475</name>
</gene>
<reference evidence="2" key="1">
    <citation type="submission" date="2021-01" db="EMBL/GenBank/DDBJ databases">
        <authorList>
            <person name="Corre E."/>
            <person name="Pelletier E."/>
            <person name="Niang G."/>
            <person name="Scheremetjew M."/>
            <person name="Finn R."/>
            <person name="Kale V."/>
            <person name="Holt S."/>
            <person name="Cochrane G."/>
            <person name="Meng A."/>
            <person name="Brown T."/>
            <person name="Cohen L."/>
        </authorList>
    </citation>
    <scope>NUCLEOTIDE SEQUENCE</scope>
    <source>
        <strain evidence="2">CCMP 410</strain>
    </source>
</reference>
<evidence type="ECO:0000313" key="2">
    <source>
        <dbReference type="EMBL" id="CAD9278566.1"/>
    </source>
</evidence>
<feature type="region of interest" description="Disordered" evidence="1">
    <location>
        <begin position="1"/>
        <end position="25"/>
    </location>
</feature>
<dbReference type="EMBL" id="HBGK01014512">
    <property type="protein sequence ID" value="CAD9278566.1"/>
    <property type="molecule type" value="Transcribed_RNA"/>
</dbReference>
<feature type="compositionally biased region" description="Low complexity" evidence="1">
    <location>
        <begin position="11"/>
        <end position="25"/>
    </location>
</feature>
<feature type="region of interest" description="Disordered" evidence="1">
    <location>
        <begin position="91"/>
        <end position="117"/>
    </location>
</feature>
<proteinExistence type="predicted"/>
<feature type="compositionally biased region" description="Low complexity" evidence="1">
    <location>
        <begin position="91"/>
        <end position="100"/>
    </location>
</feature>
<dbReference type="AlphaFoldDB" id="A0A7S1Y5L3"/>
<feature type="compositionally biased region" description="Polar residues" evidence="1">
    <location>
        <begin position="101"/>
        <end position="117"/>
    </location>
</feature>
<sequence length="117" mass="13313">MLLSQTPVVLPRTTSTSTPKPSSFPNYLLKRHLQLQDRVVQDVETGTLRFGLTPNNNQDRKVSIRNQMNRFFQKVIRDVGFHDKFEITEPLSSTSKLSSSDVDVQSCRTVQSPHKAL</sequence>
<name>A0A7S1Y5L3_9STRA</name>
<evidence type="ECO:0000256" key="1">
    <source>
        <dbReference type="SAM" id="MobiDB-lite"/>
    </source>
</evidence>